<reference evidence="7 8" key="1">
    <citation type="submission" date="2017-09" db="EMBL/GenBank/DDBJ databases">
        <title>Genomics of the genus Arcobacter.</title>
        <authorList>
            <person name="Perez-Cataluna A."/>
            <person name="Figueras M.J."/>
            <person name="Salas-Masso N."/>
        </authorList>
    </citation>
    <scope>NUCLEOTIDE SEQUENCE [LARGE SCALE GENOMIC DNA]</scope>
    <source>
        <strain evidence="7 8">CECT 7386</strain>
    </source>
</reference>
<evidence type="ECO:0000256" key="4">
    <source>
        <dbReference type="ARBA" id="ARBA00023136"/>
    </source>
</evidence>
<dbReference type="AlphaFoldDB" id="A0AAX2AI50"/>
<dbReference type="InterPro" id="IPR050638">
    <property type="entry name" value="AA-Vitamin_Transporters"/>
</dbReference>
<keyword evidence="3 5" id="KW-1133">Transmembrane helix</keyword>
<dbReference type="Proteomes" id="UP000290092">
    <property type="component" value="Unassembled WGS sequence"/>
</dbReference>
<gene>
    <name evidence="7" type="ORF">CP985_05510</name>
</gene>
<evidence type="ECO:0000256" key="2">
    <source>
        <dbReference type="ARBA" id="ARBA00022692"/>
    </source>
</evidence>
<dbReference type="Pfam" id="PF00892">
    <property type="entry name" value="EamA"/>
    <property type="match status" value="2"/>
</dbReference>
<evidence type="ECO:0000313" key="8">
    <source>
        <dbReference type="Proteomes" id="UP000290092"/>
    </source>
</evidence>
<dbReference type="SUPFAM" id="SSF103481">
    <property type="entry name" value="Multidrug resistance efflux transporter EmrE"/>
    <property type="match status" value="2"/>
</dbReference>
<name>A0AAX2AI50_9BACT</name>
<evidence type="ECO:0000313" key="7">
    <source>
        <dbReference type="EMBL" id="RXK16032.1"/>
    </source>
</evidence>
<feature type="transmembrane region" description="Helical" evidence="5">
    <location>
        <begin position="97"/>
        <end position="116"/>
    </location>
</feature>
<feature type="transmembrane region" description="Helical" evidence="5">
    <location>
        <begin position="264"/>
        <end position="281"/>
    </location>
</feature>
<feature type="transmembrane region" description="Helical" evidence="5">
    <location>
        <begin position="153"/>
        <end position="171"/>
    </location>
</feature>
<dbReference type="KEGG" id="amyt:AMYT_0801"/>
<evidence type="ECO:0000256" key="1">
    <source>
        <dbReference type="ARBA" id="ARBA00004141"/>
    </source>
</evidence>
<comment type="subcellular location">
    <subcellularLocation>
        <location evidence="1">Membrane</location>
        <topology evidence="1">Multi-pass membrane protein</topology>
    </subcellularLocation>
</comment>
<dbReference type="GO" id="GO:0016020">
    <property type="term" value="C:membrane"/>
    <property type="evidence" value="ECO:0007669"/>
    <property type="project" value="UniProtKB-SubCell"/>
</dbReference>
<feature type="transmembrane region" description="Helical" evidence="5">
    <location>
        <begin position="239"/>
        <end position="258"/>
    </location>
</feature>
<keyword evidence="4 5" id="KW-0472">Membrane</keyword>
<evidence type="ECO:0000259" key="6">
    <source>
        <dbReference type="Pfam" id="PF00892"/>
    </source>
</evidence>
<dbReference type="RefSeq" id="WP_114841267.1">
    <property type="nucleotide sequence ID" value="NZ_CP031219.1"/>
</dbReference>
<keyword evidence="2 5" id="KW-0812">Transmembrane</keyword>
<dbReference type="InterPro" id="IPR000620">
    <property type="entry name" value="EamA_dom"/>
</dbReference>
<proteinExistence type="predicted"/>
<feature type="transmembrane region" description="Helical" evidence="5">
    <location>
        <begin position="208"/>
        <end position="227"/>
    </location>
</feature>
<accession>A0AAX2AI50</accession>
<evidence type="ECO:0000256" key="3">
    <source>
        <dbReference type="ARBA" id="ARBA00022989"/>
    </source>
</evidence>
<sequence>MRSLVFDFKLLSFIILSLIFLAANSILCRMALITSNIDAYTFTFIRVFSGALTLLFLYFIKYKKFEVKLKTNWLSSLMLFLYAICFSYSYLNMQAGIGTLILFAIVQLSMIIIALFYKEKLTLNKLLGIFIAFSGLAYLLYPKEDFSLSFEHTLLMVFSGIAWGIYTVLGKKSKDAFFNTSDNFIKASFFAILFFIFFIDFIKVDSFTFLLAFISGALTSAIGYLLWYEVLPKMQIITASILQLLVPILAIVLSIIFLDEKLSLTLVIATFVILFGILITLKKRK</sequence>
<feature type="transmembrane region" description="Helical" evidence="5">
    <location>
        <begin position="183"/>
        <end position="202"/>
    </location>
</feature>
<feature type="domain" description="EamA" evidence="6">
    <location>
        <begin position="154"/>
        <end position="281"/>
    </location>
</feature>
<feature type="transmembrane region" description="Helical" evidence="5">
    <location>
        <begin position="41"/>
        <end position="60"/>
    </location>
</feature>
<keyword evidence="8" id="KW-1185">Reference proteome</keyword>
<dbReference type="PANTHER" id="PTHR32322">
    <property type="entry name" value="INNER MEMBRANE TRANSPORTER"/>
    <property type="match status" value="1"/>
</dbReference>
<feature type="transmembrane region" description="Helical" evidence="5">
    <location>
        <begin position="72"/>
        <end position="91"/>
    </location>
</feature>
<organism evidence="7 8">
    <name type="scientific">Malaciobacter mytili LMG 24559</name>
    <dbReference type="NCBI Taxonomy" id="1032238"/>
    <lineage>
        <taxon>Bacteria</taxon>
        <taxon>Pseudomonadati</taxon>
        <taxon>Campylobacterota</taxon>
        <taxon>Epsilonproteobacteria</taxon>
        <taxon>Campylobacterales</taxon>
        <taxon>Arcobacteraceae</taxon>
        <taxon>Malaciobacter</taxon>
    </lineage>
</organism>
<protein>
    <submittedName>
        <fullName evidence="7">EamA family transporter</fullName>
    </submittedName>
</protein>
<feature type="transmembrane region" description="Helical" evidence="5">
    <location>
        <begin position="123"/>
        <end position="141"/>
    </location>
</feature>
<dbReference type="InterPro" id="IPR037185">
    <property type="entry name" value="EmrE-like"/>
</dbReference>
<dbReference type="PANTHER" id="PTHR32322:SF9">
    <property type="entry name" value="AMINO-ACID METABOLITE EFFLUX PUMP-RELATED"/>
    <property type="match status" value="1"/>
</dbReference>
<comment type="caution">
    <text evidence="7">The sequence shown here is derived from an EMBL/GenBank/DDBJ whole genome shotgun (WGS) entry which is preliminary data.</text>
</comment>
<feature type="domain" description="EamA" evidence="6">
    <location>
        <begin position="12"/>
        <end position="140"/>
    </location>
</feature>
<dbReference type="EMBL" id="NXID01000016">
    <property type="protein sequence ID" value="RXK16032.1"/>
    <property type="molecule type" value="Genomic_DNA"/>
</dbReference>
<evidence type="ECO:0000256" key="5">
    <source>
        <dbReference type="SAM" id="Phobius"/>
    </source>
</evidence>